<accession>A0ACB9LBZ1</accession>
<dbReference type="Proteomes" id="UP000828941">
    <property type="component" value="Chromosome 12"/>
</dbReference>
<dbReference type="EMBL" id="CM039437">
    <property type="protein sequence ID" value="KAI4307249.1"/>
    <property type="molecule type" value="Genomic_DNA"/>
</dbReference>
<evidence type="ECO:0000313" key="1">
    <source>
        <dbReference type="EMBL" id="KAI4307249.1"/>
    </source>
</evidence>
<organism evidence="1 2">
    <name type="scientific">Bauhinia variegata</name>
    <name type="common">Purple orchid tree</name>
    <name type="synonym">Phanera variegata</name>
    <dbReference type="NCBI Taxonomy" id="167791"/>
    <lineage>
        <taxon>Eukaryota</taxon>
        <taxon>Viridiplantae</taxon>
        <taxon>Streptophyta</taxon>
        <taxon>Embryophyta</taxon>
        <taxon>Tracheophyta</taxon>
        <taxon>Spermatophyta</taxon>
        <taxon>Magnoliopsida</taxon>
        <taxon>eudicotyledons</taxon>
        <taxon>Gunneridae</taxon>
        <taxon>Pentapetalae</taxon>
        <taxon>rosids</taxon>
        <taxon>fabids</taxon>
        <taxon>Fabales</taxon>
        <taxon>Fabaceae</taxon>
        <taxon>Cercidoideae</taxon>
        <taxon>Cercideae</taxon>
        <taxon>Bauhiniinae</taxon>
        <taxon>Bauhinia</taxon>
    </lineage>
</organism>
<name>A0ACB9LBZ1_BAUVA</name>
<protein>
    <submittedName>
        <fullName evidence="1">Uncharacterized protein</fullName>
    </submittedName>
</protein>
<proteinExistence type="predicted"/>
<keyword evidence="2" id="KW-1185">Reference proteome</keyword>
<evidence type="ECO:0000313" key="2">
    <source>
        <dbReference type="Proteomes" id="UP000828941"/>
    </source>
</evidence>
<reference evidence="1 2" key="1">
    <citation type="journal article" date="2022" name="DNA Res.">
        <title>Chromosomal-level genome assembly of the orchid tree Bauhinia variegata (Leguminosae; Cercidoideae) supports the allotetraploid origin hypothesis of Bauhinia.</title>
        <authorList>
            <person name="Zhong Y."/>
            <person name="Chen Y."/>
            <person name="Zheng D."/>
            <person name="Pang J."/>
            <person name="Liu Y."/>
            <person name="Luo S."/>
            <person name="Meng S."/>
            <person name="Qian L."/>
            <person name="Wei D."/>
            <person name="Dai S."/>
            <person name="Zhou R."/>
        </authorList>
    </citation>
    <scope>NUCLEOTIDE SEQUENCE [LARGE SCALE GENOMIC DNA]</scope>
    <source>
        <strain evidence="1">BV-YZ2020</strain>
    </source>
</reference>
<sequence length="150" mass="17210">MEREDDKKSSHKNPYTEIEQVNYDFILAIAMQDQERAFTMLSTIESESESESEEDENDSSFNDGDDDDDGADFFRSQPFEGDFGFLEGEESNDDEDMEEDDMDLDVDELTYEELIALGELIGEERRGLSTSEIPFVYILIFPILQKAKLG</sequence>
<comment type="caution">
    <text evidence="1">The sequence shown here is derived from an EMBL/GenBank/DDBJ whole genome shotgun (WGS) entry which is preliminary data.</text>
</comment>
<gene>
    <name evidence="1" type="ORF">L6164_030455</name>
</gene>